<dbReference type="CDD" id="cd17934">
    <property type="entry name" value="DEXXQc_Upf1-like"/>
    <property type="match status" value="1"/>
</dbReference>
<dbReference type="PANTHER" id="PTHR43788">
    <property type="entry name" value="DNA2/NAM7 HELICASE FAMILY MEMBER"/>
    <property type="match status" value="1"/>
</dbReference>
<evidence type="ECO:0000259" key="6">
    <source>
        <dbReference type="Pfam" id="PF12705"/>
    </source>
</evidence>
<dbReference type="Pfam" id="PF13245">
    <property type="entry name" value="AAA_19"/>
    <property type="match status" value="1"/>
</dbReference>
<sequence length="1461" mass="159664">MSASVSLPVLSKLQPLRLTPTDVTQFVRLEQCERYLRFRLADRAGQEFMEPYGVAPQRITPLLSLSGKSFEDAVAADLAARFRAVDYAALAGGSHARPPNNAQVAAEARTLAPGQTVLLFQVRLDVELHGWRLRGDVDLLKLERAADGTLYPLIADMKATAAAKVEHRLQVTFYRLMLEALLATEGVAHAATRTGILFRTPVDPTPEEEAAAAPLRDAAKTEFGLGDYLLELVADSEAYAQSARDLVLGPTSAARRVAGTPFDDLPYSLSFKCDGCLYTEFCMKWSAEREDLSLLPYLSGTEKDALRRAGVTTVRELAGLKEFAPVGAGETTTDLVPSPGREALVKKLAATWPVGPRLDELVHRAKQFRRSTKKDGTVALPFIPDKGNSSLPVARPDLNPNLVWVYVDAQFDYLEGRVYLLGARVVACENGAPVRRRTVVRMTAGPPDSAAAERDLFVGWTRGLLDAVVELAAPSDPAAEKKAAPVHVVFFDRHEQRLLLDGLARNFPAILGTTPPLYDFLTQLAAFDSPIASYLADEVRAFKNFPMTCQSLQSLAAYLKFDWNTPHPFRDRFKARLFDYLGKVDVDGQAEWYTRRSRFASSVPLEYAYAAWGQLPQPAAGRGDEFADFRGATVDLVTAFQAQRLEAIAHVAGSVAGNPNTAKTPFVLPDVAAYEDKARDLAHALDEFVTIERLVALADWKATRHAQPERRVLMGECLLVRYVEADQEPGVAERNRENERRRLKREGYAAAFKAANPGKQFRLNKEQSAECKWSADGLRVRLRVEAAGVDCDLPEALLLSTLRDGERVVVYPRWTVDERLPADQQTEFTPTPKQMLYGTRAVFRRVVVTRADAAGRAEEAVAEVELTDGFGNDSMKPFVFSAISRPLVPGAAYTLDPCPNDISGYWHAKVVEGLCAGQPNALYDRLASPPAAGDGAGSPGQAAFLAGLDAFRDAGLLHDFEPGKRAFIGGHAATPVLLVQGPPGTGKSYATAFAVLARLQGAMRAGRPCRAFLTCHTHAAIDVLVANVLAVREKLRELRAADPKLFDRHFDARLLDVPLYRVAPNDPPPDGVIPLAKDAEKTTEEQYNADVIQGHEWAVIGVTAGGTYQLLKQKWSKGVFGHELCDLLVLDEASQLSLPAALMAALPLKADAPVVVVGDHRQMPPIVKHDWDAEARRTFAQYQVYQSLFDTLLAQAPPPPVIRFAESFRLHAAMAEFLRQEVYRHDGIAYHSKKTDLLPAWPHADPFTAAVLDPAYPLVVVVHDECGSQVRNPFEQALVGPVLTALVDPAGHGLDPVDGLGVVVPHRAQRAALQQAFPELSVVDPATGLPARSAVDTVERFQGGERTVVVVSATESDRGYLLAAAGFLLDPRRLTVAVSRAKRKMVLVAARSVFELFSPDEETFANALLWKNLLLRTCTTLLWEGDRDSTPVRVWGGGAPSPPPVRTVADSEPSRPTGRRQ</sequence>
<feature type="domain" description="DNA2/NAM7 helicase-like C-terminal" evidence="7">
    <location>
        <begin position="1186"/>
        <end position="1390"/>
    </location>
</feature>
<dbReference type="Gene3D" id="3.40.50.300">
    <property type="entry name" value="P-loop containing nucleotide triphosphate hydrolases"/>
    <property type="match status" value="2"/>
</dbReference>
<name>A0A517XNB1_9BACT</name>
<protein>
    <submittedName>
        <fullName evidence="8">PD-(D/E)XK nuclease superfamily protein</fullName>
    </submittedName>
</protein>
<evidence type="ECO:0000256" key="1">
    <source>
        <dbReference type="ARBA" id="ARBA00022741"/>
    </source>
</evidence>
<dbReference type="OrthoDB" id="221882at2"/>
<dbReference type="Proteomes" id="UP000319576">
    <property type="component" value="Chromosome"/>
</dbReference>
<accession>A0A517XNB1</accession>
<dbReference type="Pfam" id="PF13087">
    <property type="entry name" value="AAA_12"/>
    <property type="match status" value="1"/>
</dbReference>
<dbReference type="InterPro" id="IPR038726">
    <property type="entry name" value="PDDEXK_AddAB-type"/>
</dbReference>
<dbReference type="GO" id="GO:0043139">
    <property type="term" value="F:5'-3' DNA helicase activity"/>
    <property type="evidence" value="ECO:0007669"/>
    <property type="project" value="TreeGrafter"/>
</dbReference>
<dbReference type="EMBL" id="CP036273">
    <property type="protein sequence ID" value="QDU18982.1"/>
    <property type="molecule type" value="Genomic_DNA"/>
</dbReference>
<keyword evidence="3" id="KW-0347">Helicase</keyword>
<dbReference type="RefSeq" id="WP_145234643.1">
    <property type="nucleotide sequence ID" value="NZ_CP036273.1"/>
</dbReference>
<keyword evidence="4" id="KW-0067">ATP-binding</keyword>
<dbReference type="CDD" id="cd18808">
    <property type="entry name" value="SF1_C_Upf1"/>
    <property type="match status" value="1"/>
</dbReference>
<dbReference type="GO" id="GO:0005524">
    <property type="term" value="F:ATP binding"/>
    <property type="evidence" value="ECO:0007669"/>
    <property type="project" value="UniProtKB-KW"/>
</dbReference>
<dbReference type="InterPro" id="IPR050534">
    <property type="entry name" value="Coronavir_polyprotein_1ab"/>
</dbReference>
<evidence type="ECO:0000256" key="5">
    <source>
        <dbReference type="SAM" id="MobiDB-lite"/>
    </source>
</evidence>
<organism evidence="8 9">
    <name type="scientific">Urbifossiella limnaea</name>
    <dbReference type="NCBI Taxonomy" id="2528023"/>
    <lineage>
        <taxon>Bacteria</taxon>
        <taxon>Pseudomonadati</taxon>
        <taxon>Planctomycetota</taxon>
        <taxon>Planctomycetia</taxon>
        <taxon>Gemmatales</taxon>
        <taxon>Gemmataceae</taxon>
        <taxon>Urbifossiella</taxon>
    </lineage>
</organism>
<evidence type="ECO:0000313" key="8">
    <source>
        <dbReference type="EMBL" id="QDU18982.1"/>
    </source>
</evidence>
<dbReference type="InterPro" id="IPR027417">
    <property type="entry name" value="P-loop_NTPase"/>
</dbReference>
<feature type="domain" description="PD-(D/E)XK endonuclease-like" evidence="6">
    <location>
        <begin position="88"/>
        <end position="282"/>
    </location>
</feature>
<gene>
    <name evidence="8" type="ORF">ETAA1_08830</name>
</gene>
<dbReference type="GO" id="GO:0016787">
    <property type="term" value="F:hydrolase activity"/>
    <property type="evidence" value="ECO:0007669"/>
    <property type="project" value="UniProtKB-KW"/>
</dbReference>
<keyword evidence="1" id="KW-0547">Nucleotide-binding</keyword>
<evidence type="ECO:0000256" key="3">
    <source>
        <dbReference type="ARBA" id="ARBA00022806"/>
    </source>
</evidence>
<feature type="region of interest" description="Disordered" evidence="5">
    <location>
        <begin position="1432"/>
        <end position="1461"/>
    </location>
</feature>
<evidence type="ECO:0000259" key="7">
    <source>
        <dbReference type="Pfam" id="PF13087"/>
    </source>
</evidence>
<dbReference type="InterPro" id="IPR041679">
    <property type="entry name" value="DNA2/NAM7-like_C"/>
</dbReference>
<dbReference type="SUPFAM" id="SSF52540">
    <property type="entry name" value="P-loop containing nucleoside triphosphate hydrolases"/>
    <property type="match status" value="1"/>
</dbReference>
<evidence type="ECO:0000256" key="2">
    <source>
        <dbReference type="ARBA" id="ARBA00022801"/>
    </source>
</evidence>
<dbReference type="Pfam" id="PF12705">
    <property type="entry name" value="PDDEXK_1"/>
    <property type="match status" value="1"/>
</dbReference>
<evidence type="ECO:0000256" key="4">
    <source>
        <dbReference type="ARBA" id="ARBA00022840"/>
    </source>
</evidence>
<dbReference type="PANTHER" id="PTHR43788:SF8">
    <property type="entry name" value="DNA-BINDING PROTEIN SMUBP-2"/>
    <property type="match status" value="1"/>
</dbReference>
<keyword evidence="2" id="KW-0378">Hydrolase</keyword>
<proteinExistence type="predicted"/>
<dbReference type="KEGG" id="uli:ETAA1_08830"/>
<evidence type="ECO:0000313" key="9">
    <source>
        <dbReference type="Proteomes" id="UP000319576"/>
    </source>
</evidence>
<reference evidence="8 9" key="1">
    <citation type="submission" date="2019-02" db="EMBL/GenBank/DDBJ databases">
        <title>Deep-cultivation of Planctomycetes and their phenomic and genomic characterization uncovers novel biology.</title>
        <authorList>
            <person name="Wiegand S."/>
            <person name="Jogler M."/>
            <person name="Boedeker C."/>
            <person name="Pinto D."/>
            <person name="Vollmers J."/>
            <person name="Rivas-Marin E."/>
            <person name="Kohn T."/>
            <person name="Peeters S.H."/>
            <person name="Heuer A."/>
            <person name="Rast P."/>
            <person name="Oberbeckmann S."/>
            <person name="Bunk B."/>
            <person name="Jeske O."/>
            <person name="Meyerdierks A."/>
            <person name="Storesund J.E."/>
            <person name="Kallscheuer N."/>
            <person name="Luecker S."/>
            <person name="Lage O.M."/>
            <person name="Pohl T."/>
            <person name="Merkel B.J."/>
            <person name="Hornburger P."/>
            <person name="Mueller R.-W."/>
            <person name="Bruemmer F."/>
            <person name="Labrenz M."/>
            <person name="Spormann A.M."/>
            <person name="Op den Camp H."/>
            <person name="Overmann J."/>
            <person name="Amann R."/>
            <person name="Jetten M.S.M."/>
            <person name="Mascher T."/>
            <person name="Medema M.H."/>
            <person name="Devos D.P."/>
            <person name="Kaster A.-K."/>
            <person name="Ovreas L."/>
            <person name="Rohde M."/>
            <person name="Galperin M.Y."/>
            <person name="Jogler C."/>
        </authorList>
    </citation>
    <scope>NUCLEOTIDE SEQUENCE [LARGE SCALE GENOMIC DNA]</scope>
    <source>
        <strain evidence="8 9">ETA_A1</strain>
    </source>
</reference>
<dbReference type="InterPro" id="IPR047187">
    <property type="entry name" value="SF1_C_Upf1"/>
</dbReference>
<keyword evidence="9" id="KW-1185">Reference proteome</keyword>